<dbReference type="Proteomes" id="UP000294650">
    <property type="component" value="Unassembled WGS sequence"/>
</dbReference>
<evidence type="ECO:0000256" key="7">
    <source>
        <dbReference type="ARBA" id="ARBA00022679"/>
    </source>
</evidence>
<dbReference type="PANTHER" id="PTHR42743">
    <property type="entry name" value="AMINO-ACID AMINOTRANSFERASE"/>
    <property type="match status" value="1"/>
</dbReference>
<comment type="subunit">
    <text evidence="3">Homodimer.</text>
</comment>
<evidence type="ECO:0000256" key="9">
    <source>
        <dbReference type="ARBA" id="ARBA00047911"/>
    </source>
</evidence>
<name>A0A4R3N0B2_9BACI</name>
<dbReference type="InterPro" id="IPR043131">
    <property type="entry name" value="BCAT-like_N"/>
</dbReference>
<gene>
    <name evidence="13" type="ORF">EDD68_10985</name>
</gene>
<comment type="cofactor">
    <cofactor evidence="1 11">
        <name>pyridoxal 5'-phosphate</name>
        <dbReference type="ChEBI" id="CHEBI:597326"/>
    </cofactor>
</comment>
<dbReference type="GO" id="GO:0046394">
    <property type="term" value="P:carboxylic acid biosynthetic process"/>
    <property type="evidence" value="ECO:0007669"/>
    <property type="project" value="UniProtKB-ARBA"/>
</dbReference>
<dbReference type="PROSITE" id="PS00770">
    <property type="entry name" value="AA_TRANSFER_CLASS_4"/>
    <property type="match status" value="1"/>
</dbReference>
<sequence length="276" mass="31968">MYVWVNQELVERDRANVDLEDRGYQFGDGVYEVIRMYHGNFFMLQEHLDRLQYSLNEVGIPFNVKEHQVENKLKEIMKKNYIRDGAVYLQITRGAAPRNHGFPEHPEPVFTAYPLPVTRPHQEQLNGIRMTLVEDLRWLRCDIKSLNLLWNVIAKQKAKERGCFETLFYRNENHVTEGSSSNFFGVKNGVLITHPANSFILNGITRQAVLNICKEKQIPCEEKVMSLNDLKELDEAFITSTTAEVLPVKAIDDIRIGDGSVGPITRRIQKLFFERT</sequence>
<organism evidence="13 14">
    <name type="scientific">Melghiribacillus thermohalophilus</name>
    <dbReference type="NCBI Taxonomy" id="1324956"/>
    <lineage>
        <taxon>Bacteria</taxon>
        <taxon>Bacillati</taxon>
        <taxon>Bacillota</taxon>
        <taxon>Bacilli</taxon>
        <taxon>Bacillales</taxon>
        <taxon>Bacillaceae</taxon>
        <taxon>Melghiribacillus</taxon>
    </lineage>
</organism>
<evidence type="ECO:0000256" key="12">
    <source>
        <dbReference type="RuleBase" id="RU004520"/>
    </source>
</evidence>
<evidence type="ECO:0000256" key="5">
    <source>
        <dbReference type="ARBA" id="ARBA00021779"/>
    </source>
</evidence>
<dbReference type="SUPFAM" id="SSF56752">
    <property type="entry name" value="D-aminoacid aminotransferase-like PLP-dependent enzymes"/>
    <property type="match status" value="1"/>
</dbReference>
<evidence type="ECO:0000313" key="14">
    <source>
        <dbReference type="Proteomes" id="UP000294650"/>
    </source>
</evidence>
<dbReference type="InterPro" id="IPR043132">
    <property type="entry name" value="BCAT-like_C"/>
</dbReference>
<dbReference type="RefSeq" id="WP_132371751.1">
    <property type="nucleotide sequence ID" value="NZ_SMAN01000009.1"/>
</dbReference>
<dbReference type="Pfam" id="PF01063">
    <property type="entry name" value="Aminotran_4"/>
    <property type="match status" value="1"/>
</dbReference>
<dbReference type="EC" id="2.6.1.21" evidence="4 12"/>
<evidence type="ECO:0000256" key="6">
    <source>
        <dbReference type="ARBA" id="ARBA00022576"/>
    </source>
</evidence>
<dbReference type="InterPro" id="IPR036038">
    <property type="entry name" value="Aminotransferase-like"/>
</dbReference>
<evidence type="ECO:0000256" key="3">
    <source>
        <dbReference type="ARBA" id="ARBA00011738"/>
    </source>
</evidence>
<dbReference type="GO" id="GO:0008652">
    <property type="term" value="P:amino acid biosynthetic process"/>
    <property type="evidence" value="ECO:0007669"/>
    <property type="project" value="UniProtKB-ARBA"/>
</dbReference>
<evidence type="ECO:0000256" key="8">
    <source>
        <dbReference type="ARBA" id="ARBA00022898"/>
    </source>
</evidence>
<keyword evidence="7" id="KW-0808">Transferase</keyword>
<reference evidence="13 14" key="1">
    <citation type="submission" date="2019-03" db="EMBL/GenBank/DDBJ databases">
        <title>Genomic Encyclopedia of Type Strains, Phase IV (KMG-IV): sequencing the most valuable type-strain genomes for metagenomic binning, comparative biology and taxonomic classification.</title>
        <authorList>
            <person name="Goeker M."/>
        </authorList>
    </citation>
    <scope>NUCLEOTIDE SEQUENCE [LARGE SCALE GENOMIC DNA]</scope>
    <source>
        <strain evidence="13 14">DSM 25894</strain>
    </source>
</reference>
<evidence type="ECO:0000256" key="4">
    <source>
        <dbReference type="ARBA" id="ARBA00012874"/>
    </source>
</evidence>
<keyword evidence="6" id="KW-0032">Aminotransferase</keyword>
<comment type="similarity">
    <text evidence="2 10">Belongs to the class-IV pyridoxal-phosphate-dependent aminotransferase family.</text>
</comment>
<dbReference type="EMBL" id="SMAN01000009">
    <property type="protein sequence ID" value="TCT22438.1"/>
    <property type="molecule type" value="Genomic_DNA"/>
</dbReference>
<comment type="caution">
    <text evidence="13">The sequence shown here is derived from an EMBL/GenBank/DDBJ whole genome shotgun (WGS) entry which is preliminary data.</text>
</comment>
<dbReference type="NCBIfam" id="TIGR01121">
    <property type="entry name" value="D_amino_aminoT"/>
    <property type="match status" value="1"/>
</dbReference>
<accession>A0A4R3N0B2</accession>
<evidence type="ECO:0000313" key="13">
    <source>
        <dbReference type="EMBL" id="TCT22438.1"/>
    </source>
</evidence>
<dbReference type="InterPro" id="IPR001544">
    <property type="entry name" value="Aminotrans_IV"/>
</dbReference>
<dbReference type="InterPro" id="IPR018300">
    <property type="entry name" value="Aminotrans_IV_CS"/>
</dbReference>
<dbReference type="FunFam" id="3.20.10.10:FF:000002">
    <property type="entry name" value="D-alanine aminotransferase"/>
    <property type="match status" value="1"/>
</dbReference>
<dbReference type="Gene3D" id="3.20.10.10">
    <property type="entry name" value="D-amino Acid Aminotransferase, subunit A, domain 2"/>
    <property type="match status" value="1"/>
</dbReference>
<evidence type="ECO:0000256" key="11">
    <source>
        <dbReference type="RuleBase" id="RU004516"/>
    </source>
</evidence>
<evidence type="ECO:0000256" key="2">
    <source>
        <dbReference type="ARBA" id="ARBA00009320"/>
    </source>
</evidence>
<dbReference type="GO" id="GO:0030170">
    <property type="term" value="F:pyridoxal phosphate binding"/>
    <property type="evidence" value="ECO:0007669"/>
    <property type="project" value="InterPro"/>
</dbReference>
<dbReference type="InterPro" id="IPR050571">
    <property type="entry name" value="Class-IV_PLP-Dep_Aminotrnsfr"/>
</dbReference>
<dbReference type="CDD" id="cd01558">
    <property type="entry name" value="D-AAT_like"/>
    <property type="match status" value="1"/>
</dbReference>
<dbReference type="GO" id="GO:0005829">
    <property type="term" value="C:cytosol"/>
    <property type="evidence" value="ECO:0007669"/>
    <property type="project" value="TreeGrafter"/>
</dbReference>
<dbReference type="GO" id="GO:0046416">
    <property type="term" value="P:D-amino acid metabolic process"/>
    <property type="evidence" value="ECO:0007669"/>
    <property type="project" value="InterPro"/>
</dbReference>
<dbReference type="InterPro" id="IPR005784">
    <property type="entry name" value="D_amino_transT"/>
</dbReference>
<keyword evidence="8 11" id="KW-0663">Pyridoxal phosphate</keyword>
<proteinExistence type="inferred from homology"/>
<evidence type="ECO:0000256" key="1">
    <source>
        <dbReference type="ARBA" id="ARBA00001933"/>
    </source>
</evidence>
<dbReference type="PANTHER" id="PTHR42743:SF10">
    <property type="entry name" value="D-ALANINE AMINOTRANSFERASE"/>
    <property type="match status" value="1"/>
</dbReference>
<dbReference type="OrthoDB" id="9805628at2"/>
<comment type="catalytic activity">
    <reaction evidence="9 12">
        <text>D-alanine + 2-oxoglutarate = D-glutamate + pyruvate</text>
        <dbReference type="Rhea" id="RHEA:15869"/>
        <dbReference type="ChEBI" id="CHEBI:15361"/>
        <dbReference type="ChEBI" id="CHEBI:16810"/>
        <dbReference type="ChEBI" id="CHEBI:29986"/>
        <dbReference type="ChEBI" id="CHEBI:57416"/>
        <dbReference type="EC" id="2.6.1.21"/>
    </reaction>
</comment>
<dbReference type="GO" id="GO:0047810">
    <property type="term" value="F:D-alanine-2-oxoglutarate aminotransferase activity"/>
    <property type="evidence" value="ECO:0007669"/>
    <property type="project" value="UniProtKB-EC"/>
</dbReference>
<protein>
    <recommendedName>
        <fullName evidence="5 12">D-alanine aminotransferase</fullName>
        <ecNumber evidence="4 12">2.6.1.21</ecNumber>
    </recommendedName>
</protein>
<dbReference type="AlphaFoldDB" id="A0A4R3N0B2"/>
<keyword evidence="14" id="KW-1185">Reference proteome</keyword>
<dbReference type="Gene3D" id="3.30.470.10">
    <property type="match status" value="1"/>
</dbReference>
<comment type="function">
    <text evidence="12">Acts on the D-isomers of alanine, leucine, aspartate, glutamate, aminobutyrate, norvaline and asparagine. The enzyme transfers an amino group from a substrate D-amino acid to the pyridoxal phosphate cofactor to form pyridoxamine and an alpha-keto acid in the first half-reaction.</text>
</comment>
<evidence type="ECO:0000256" key="10">
    <source>
        <dbReference type="RuleBase" id="RU004106"/>
    </source>
</evidence>